<evidence type="ECO:0000256" key="9">
    <source>
        <dbReference type="HAMAP-Rule" id="MF_01023"/>
    </source>
</evidence>
<dbReference type="PANTHER" id="PTHR43643">
    <property type="entry name" value="HISTIDINOL-PHOSPHATE AMINOTRANSFERASE 2"/>
    <property type="match status" value="1"/>
</dbReference>
<comment type="cofactor">
    <cofactor evidence="1 9">
        <name>pyridoxal 5'-phosphate</name>
        <dbReference type="ChEBI" id="CHEBI:597326"/>
    </cofactor>
</comment>
<evidence type="ECO:0000256" key="4">
    <source>
        <dbReference type="ARBA" id="ARBA00011738"/>
    </source>
</evidence>
<dbReference type="InterPro" id="IPR004839">
    <property type="entry name" value="Aminotransferase_I/II_large"/>
</dbReference>
<feature type="modified residue" description="N6-(pyridoxal phosphate)lysine" evidence="9">
    <location>
        <position position="230"/>
    </location>
</feature>
<keyword evidence="9" id="KW-0368">Histidine biosynthesis</keyword>
<dbReference type="GO" id="GO:0030170">
    <property type="term" value="F:pyridoxal phosphate binding"/>
    <property type="evidence" value="ECO:0007669"/>
    <property type="project" value="InterPro"/>
</dbReference>
<comment type="caution">
    <text evidence="11">The sequence shown here is derived from an EMBL/GenBank/DDBJ whole genome shotgun (WGS) entry which is preliminary data.</text>
</comment>
<evidence type="ECO:0000256" key="2">
    <source>
        <dbReference type="ARBA" id="ARBA00005011"/>
    </source>
</evidence>
<dbReference type="HAMAP" id="MF_01023">
    <property type="entry name" value="HisC_aminotrans_2"/>
    <property type="match status" value="1"/>
</dbReference>
<dbReference type="PANTHER" id="PTHR43643:SF3">
    <property type="entry name" value="HISTIDINOL-PHOSPHATE AMINOTRANSFERASE"/>
    <property type="match status" value="1"/>
</dbReference>
<comment type="catalytic activity">
    <reaction evidence="8 9">
        <text>L-histidinol phosphate + 2-oxoglutarate = 3-(imidazol-4-yl)-2-oxopropyl phosphate + L-glutamate</text>
        <dbReference type="Rhea" id="RHEA:23744"/>
        <dbReference type="ChEBI" id="CHEBI:16810"/>
        <dbReference type="ChEBI" id="CHEBI:29985"/>
        <dbReference type="ChEBI" id="CHEBI:57766"/>
        <dbReference type="ChEBI" id="CHEBI:57980"/>
        <dbReference type="EC" id="2.6.1.9"/>
    </reaction>
</comment>
<evidence type="ECO:0000256" key="3">
    <source>
        <dbReference type="ARBA" id="ARBA00007970"/>
    </source>
</evidence>
<evidence type="ECO:0000259" key="10">
    <source>
        <dbReference type="Pfam" id="PF00155"/>
    </source>
</evidence>
<keyword evidence="7 9" id="KW-0663">Pyridoxal phosphate</keyword>
<dbReference type="InterPro" id="IPR015422">
    <property type="entry name" value="PyrdxlP-dep_Trfase_small"/>
</dbReference>
<feature type="domain" description="Aminotransferase class I/classII large" evidence="10">
    <location>
        <begin position="39"/>
        <end position="362"/>
    </location>
</feature>
<dbReference type="GO" id="GO:0000105">
    <property type="term" value="P:L-histidine biosynthetic process"/>
    <property type="evidence" value="ECO:0007669"/>
    <property type="project" value="UniProtKB-UniRule"/>
</dbReference>
<evidence type="ECO:0000256" key="7">
    <source>
        <dbReference type="ARBA" id="ARBA00022898"/>
    </source>
</evidence>
<keyword evidence="5 9" id="KW-0032">Aminotransferase</keyword>
<dbReference type="InterPro" id="IPR050106">
    <property type="entry name" value="HistidinolP_aminotransfase"/>
</dbReference>
<evidence type="ECO:0000256" key="5">
    <source>
        <dbReference type="ARBA" id="ARBA00022576"/>
    </source>
</evidence>
<dbReference type="RefSeq" id="WP_020000790.1">
    <property type="nucleotide sequence ID" value="NZ_CP192219.1"/>
</dbReference>
<accession>A0A8G2FHG6</accession>
<proteinExistence type="inferred from homology"/>
<protein>
    <recommendedName>
        <fullName evidence="9">Histidinol-phosphate aminotransferase</fullName>
        <ecNumber evidence="9">2.6.1.9</ecNumber>
    </recommendedName>
    <alternativeName>
        <fullName evidence="9">Imidazole acetol-phosphate transaminase</fullName>
    </alternativeName>
</protein>
<dbReference type="UniPathway" id="UPA00031">
    <property type="reaction ID" value="UER00012"/>
</dbReference>
<dbReference type="GO" id="GO:0004400">
    <property type="term" value="F:histidinol-phosphate transaminase activity"/>
    <property type="evidence" value="ECO:0007669"/>
    <property type="project" value="UniProtKB-UniRule"/>
</dbReference>
<dbReference type="CDD" id="cd00609">
    <property type="entry name" value="AAT_like"/>
    <property type="match status" value="1"/>
</dbReference>
<comment type="subunit">
    <text evidence="4 9">Homodimer.</text>
</comment>
<comment type="pathway">
    <text evidence="2 9">Amino-acid biosynthesis; L-histidine biosynthesis; L-histidine from 5-phospho-alpha-D-ribose 1-diphosphate: step 7/9.</text>
</comment>
<dbReference type="InterPro" id="IPR015424">
    <property type="entry name" value="PyrdxlP-dep_Trfase"/>
</dbReference>
<keyword evidence="6 9" id="KW-0808">Transferase</keyword>
<evidence type="ECO:0000256" key="6">
    <source>
        <dbReference type="ARBA" id="ARBA00022679"/>
    </source>
</evidence>
<evidence type="ECO:0000256" key="1">
    <source>
        <dbReference type="ARBA" id="ARBA00001933"/>
    </source>
</evidence>
<sequence>MSLKLDNLVPEHIRLFDPYRPSPPDAELMRLYGLNHLHRLNNNENILGPSPAVRELLAEINAGIIPIYPHGDSQNLRDTLSEKLGPDRSRFLVGNGSCELISSVVKAFCEPGDNIITADKTFAVYEWVAEFSGIEARLIPLDQNYRFDPDAMLAAVDARTKLIFVCNPNNPTGTYWDEMTMRRFLDAVDGRCIVVADEAYCEFVEQPDFPDCIKLQDEYPNLVSFRTFSKMYALAALRVGYLCAGEDVTDIISRAHVAYSVNTTAQMAARAALLDRSPFIGQTLDMVRSGRKLIADTCEKLGFDYIIGEGNYVMIRTPISDTLLQRKLLRRGFLVRTMTGFRFPNWIRVSLVKESVLEEFCVVLTEIFS</sequence>
<dbReference type="Pfam" id="PF00155">
    <property type="entry name" value="Aminotran_1_2"/>
    <property type="match status" value="1"/>
</dbReference>
<dbReference type="EMBL" id="FQZR01000003">
    <property type="protein sequence ID" value="SHI97412.1"/>
    <property type="molecule type" value="Genomic_DNA"/>
</dbReference>
<gene>
    <name evidence="9" type="primary">hisC</name>
    <name evidence="11" type="ORF">SAMN05660830_01240</name>
</gene>
<dbReference type="Proteomes" id="UP000184001">
    <property type="component" value="Unassembled WGS sequence"/>
</dbReference>
<reference evidence="11 12" key="1">
    <citation type="submission" date="2016-11" db="EMBL/GenBank/DDBJ databases">
        <authorList>
            <person name="Varghese N."/>
            <person name="Submissions S."/>
        </authorList>
    </citation>
    <scope>NUCLEOTIDE SEQUENCE [LARGE SCALE GENOMIC DNA]</scope>
    <source>
        <strain evidence="11 12">DSM 17919</strain>
    </source>
</reference>
<evidence type="ECO:0000313" key="12">
    <source>
        <dbReference type="Proteomes" id="UP000184001"/>
    </source>
</evidence>
<keyword evidence="9" id="KW-0028">Amino-acid biosynthesis</keyword>
<dbReference type="InterPro" id="IPR005861">
    <property type="entry name" value="HisP_aminotrans"/>
</dbReference>
<name>A0A8G2FHG6_9BACT</name>
<organism evidence="11 12">
    <name type="scientific">Halodesulfovibrio aestuarii</name>
    <dbReference type="NCBI Taxonomy" id="126333"/>
    <lineage>
        <taxon>Bacteria</taxon>
        <taxon>Pseudomonadati</taxon>
        <taxon>Thermodesulfobacteriota</taxon>
        <taxon>Desulfovibrionia</taxon>
        <taxon>Desulfovibrionales</taxon>
        <taxon>Desulfovibrionaceae</taxon>
        <taxon>Halodesulfovibrio</taxon>
    </lineage>
</organism>
<dbReference type="AlphaFoldDB" id="A0A8G2FHG6"/>
<dbReference type="InterPro" id="IPR015421">
    <property type="entry name" value="PyrdxlP-dep_Trfase_major"/>
</dbReference>
<dbReference type="SUPFAM" id="SSF53383">
    <property type="entry name" value="PLP-dependent transferases"/>
    <property type="match status" value="1"/>
</dbReference>
<comment type="similarity">
    <text evidence="3 9">Belongs to the class-II pyridoxal-phosphate-dependent aminotransferase family. Histidinol-phosphate aminotransferase subfamily.</text>
</comment>
<dbReference type="Gene3D" id="3.40.640.10">
    <property type="entry name" value="Type I PLP-dependent aspartate aminotransferase-like (Major domain)"/>
    <property type="match status" value="1"/>
</dbReference>
<evidence type="ECO:0000313" key="11">
    <source>
        <dbReference type="EMBL" id="SHI97412.1"/>
    </source>
</evidence>
<dbReference type="EC" id="2.6.1.9" evidence="9"/>
<dbReference type="Gene3D" id="3.90.1150.10">
    <property type="entry name" value="Aspartate Aminotransferase, domain 1"/>
    <property type="match status" value="1"/>
</dbReference>
<evidence type="ECO:0000256" key="8">
    <source>
        <dbReference type="ARBA" id="ARBA00047481"/>
    </source>
</evidence>